<dbReference type="RefSeq" id="WP_194037908.1">
    <property type="nucleotide sequence ID" value="NZ_CP063373.1"/>
</dbReference>
<dbReference type="Gene3D" id="3.40.640.10">
    <property type="entry name" value="Type I PLP-dependent aspartate aminotransferase-like (Major domain)"/>
    <property type="match status" value="1"/>
</dbReference>
<gene>
    <name evidence="6" type="ORF">IM697_23335</name>
</gene>
<dbReference type="AlphaFoldDB" id="A0A7M2SA02"/>
<dbReference type="PANTHER" id="PTHR43094">
    <property type="entry name" value="AMINOTRANSFERASE"/>
    <property type="match status" value="1"/>
</dbReference>
<evidence type="ECO:0000256" key="5">
    <source>
        <dbReference type="RuleBase" id="RU003560"/>
    </source>
</evidence>
<evidence type="ECO:0000313" key="7">
    <source>
        <dbReference type="Proteomes" id="UP000594205"/>
    </source>
</evidence>
<evidence type="ECO:0000256" key="4">
    <source>
        <dbReference type="ARBA" id="ARBA00022898"/>
    </source>
</evidence>
<dbReference type="PROSITE" id="PS00600">
    <property type="entry name" value="AA_TRANSFER_CLASS_3"/>
    <property type="match status" value="1"/>
</dbReference>
<keyword evidence="4 5" id="KW-0663">Pyridoxal phosphate</keyword>
<proteinExistence type="inferred from homology"/>
<evidence type="ECO:0000256" key="1">
    <source>
        <dbReference type="ARBA" id="ARBA00008954"/>
    </source>
</evidence>
<evidence type="ECO:0000256" key="2">
    <source>
        <dbReference type="ARBA" id="ARBA00022576"/>
    </source>
</evidence>
<dbReference type="CDD" id="cd00610">
    <property type="entry name" value="OAT_like"/>
    <property type="match status" value="1"/>
</dbReference>
<organism evidence="6 7">
    <name type="scientific">Streptomyces ferrugineus</name>
    <dbReference type="NCBI Taxonomy" id="1413221"/>
    <lineage>
        <taxon>Bacteria</taxon>
        <taxon>Bacillati</taxon>
        <taxon>Actinomycetota</taxon>
        <taxon>Actinomycetes</taxon>
        <taxon>Kitasatosporales</taxon>
        <taxon>Streptomycetaceae</taxon>
        <taxon>Streptomyces</taxon>
    </lineage>
</organism>
<evidence type="ECO:0000256" key="3">
    <source>
        <dbReference type="ARBA" id="ARBA00022679"/>
    </source>
</evidence>
<keyword evidence="2 6" id="KW-0032">Aminotransferase</keyword>
<dbReference type="PANTHER" id="PTHR43094:SF1">
    <property type="entry name" value="AMINOTRANSFERASE CLASS-III"/>
    <property type="match status" value="1"/>
</dbReference>
<sequence length="422" mass="45134">MTTSRLWHGFTDMSTVRHRAPFTITRGQGAYLFDAEGRRYLDASAGLWFCNVGHGRAEIAEAAQRQMSRMAAYSTFGDYTNEPAEQLAARLAELSPTDGASVFFTSGGSDSIDSAIKLVRRFWLALGLPDRRVILSRENAYHGGHIGSTGIGGIALDREGFGELITDTARVAWDSAEDLEKTITSLGAERVAAFVMEPVIAAGGCLFPPQGYLQAVAEICRRHGIVLIADEVVTGFGRSGDWFASRRFGVVPDIIVCAKGLTSGYMPLGALIVGDRIAQPFYDGTAGPFFHGYTYSGHAGAAAVALATMDIIEREALAQNALSLETRLPDLMSPLTDHPMVQEVRTGQGLMAAVELNPQALRVTPGLPMAVVASMREAGVLTRSLVGGQIQFSPPLIIGNSQATEFVDAVLTGLNTIPPQRT</sequence>
<dbReference type="InterPro" id="IPR005814">
    <property type="entry name" value="Aminotrans_3"/>
</dbReference>
<dbReference type="GO" id="GO:0008483">
    <property type="term" value="F:transaminase activity"/>
    <property type="evidence" value="ECO:0007669"/>
    <property type="project" value="UniProtKB-KW"/>
</dbReference>
<keyword evidence="3 6" id="KW-0808">Transferase</keyword>
<dbReference type="InterPro" id="IPR015421">
    <property type="entry name" value="PyrdxlP-dep_Trfase_major"/>
</dbReference>
<dbReference type="Gene3D" id="3.90.1150.10">
    <property type="entry name" value="Aspartate Aminotransferase, domain 1"/>
    <property type="match status" value="1"/>
</dbReference>
<dbReference type="InterPro" id="IPR015422">
    <property type="entry name" value="PyrdxlP-dep_Trfase_small"/>
</dbReference>
<name>A0A7M2SA02_9ACTN</name>
<comment type="similarity">
    <text evidence="1 5">Belongs to the class-III pyridoxal-phosphate-dependent aminotransferase family.</text>
</comment>
<reference evidence="6 7" key="1">
    <citation type="submission" date="2020-10" db="EMBL/GenBank/DDBJ databases">
        <title>Streptomyces ferrugineus complate genome analysis.</title>
        <authorList>
            <person name="Anwar N."/>
        </authorList>
    </citation>
    <scope>NUCLEOTIDE SEQUENCE [LARGE SCALE GENOMIC DNA]</scope>
    <source>
        <strain evidence="6 7">CCTCC AA2014009</strain>
    </source>
</reference>
<keyword evidence="7" id="KW-1185">Reference proteome</keyword>
<dbReference type="InterPro" id="IPR015424">
    <property type="entry name" value="PyrdxlP-dep_Trfase"/>
</dbReference>
<protein>
    <submittedName>
        <fullName evidence="6">Aspartate aminotransferase family protein</fullName>
    </submittedName>
</protein>
<dbReference type="Pfam" id="PF00202">
    <property type="entry name" value="Aminotran_3"/>
    <property type="match status" value="1"/>
</dbReference>
<evidence type="ECO:0000313" key="6">
    <source>
        <dbReference type="EMBL" id="QOV33187.1"/>
    </source>
</evidence>
<dbReference type="KEGG" id="sfeu:IM697_23335"/>
<dbReference type="Proteomes" id="UP000594205">
    <property type="component" value="Chromosome"/>
</dbReference>
<dbReference type="PIRSF" id="PIRSF000521">
    <property type="entry name" value="Transaminase_4ab_Lys_Orn"/>
    <property type="match status" value="1"/>
</dbReference>
<dbReference type="FunFam" id="3.40.640.10:FF:000014">
    <property type="entry name" value="Adenosylmethionine-8-amino-7-oxononanoate aminotransferase, probable"/>
    <property type="match status" value="1"/>
</dbReference>
<dbReference type="GO" id="GO:0030170">
    <property type="term" value="F:pyridoxal phosphate binding"/>
    <property type="evidence" value="ECO:0007669"/>
    <property type="project" value="InterPro"/>
</dbReference>
<dbReference type="InterPro" id="IPR049704">
    <property type="entry name" value="Aminotrans_3_PPA_site"/>
</dbReference>
<accession>A0A7M2SA02</accession>
<dbReference type="SUPFAM" id="SSF53383">
    <property type="entry name" value="PLP-dependent transferases"/>
    <property type="match status" value="1"/>
</dbReference>
<dbReference type="EMBL" id="CP063373">
    <property type="protein sequence ID" value="QOV33187.1"/>
    <property type="molecule type" value="Genomic_DNA"/>
</dbReference>